<gene>
    <name evidence="3" type="ORF">FGO68_gene14156</name>
</gene>
<reference evidence="3" key="1">
    <citation type="submission" date="2019-06" db="EMBL/GenBank/DDBJ databases">
        <authorList>
            <person name="Zheng W."/>
        </authorList>
    </citation>
    <scope>NUCLEOTIDE SEQUENCE</scope>
    <source>
        <strain evidence="3">QDHG01</strain>
    </source>
</reference>
<dbReference type="EMBL" id="RRYP01003415">
    <property type="protein sequence ID" value="TNV83816.1"/>
    <property type="molecule type" value="Genomic_DNA"/>
</dbReference>
<evidence type="ECO:0000313" key="3">
    <source>
        <dbReference type="EMBL" id="TNV83816.1"/>
    </source>
</evidence>
<proteinExistence type="predicted"/>
<organism evidence="3 4">
    <name type="scientific">Halteria grandinella</name>
    <dbReference type="NCBI Taxonomy" id="5974"/>
    <lineage>
        <taxon>Eukaryota</taxon>
        <taxon>Sar</taxon>
        <taxon>Alveolata</taxon>
        <taxon>Ciliophora</taxon>
        <taxon>Intramacronucleata</taxon>
        <taxon>Spirotrichea</taxon>
        <taxon>Stichotrichia</taxon>
        <taxon>Sporadotrichida</taxon>
        <taxon>Halteriidae</taxon>
        <taxon>Halteria</taxon>
    </lineage>
</organism>
<evidence type="ECO:0000256" key="2">
    <source>
        <dbReference type="SAM" id="Phobius"/>
    </source>
</evidence>
<accession>A0A8J8P195</accession>
<dbReference type="Proteomes" id="UP000785679">
    <property type="component" value="Unassembled WGS sequence"/>
</dbReference>
<feature type="transmembrane region" description="Helical" evidence="2">
    <location>
        <begin position="292"/>
        <end position="310"/>
    </location>
</feature>
<keyword evidence="2" id="KW-0812">Transmembrane</keyword>
<feature type="transmembrane region" description="Helical" evidence="2">
    <location>
        <begin position="258"/>
        <end position="277"/>
    </location>
</feature>
<feature type="transmembrane region" description="Helical" evidence="2">
    <location>
        <begin position="377"/>
        <end position="401"/>
    </location>
</feature>
<feature type="transmembrane region" description="Helical" evidence="2">
    <location>
        <begin position="501"/>
        <end position="521"/>
    </location>
</feature>
<feature type="transmembrane region" description="Helical" evidence="2">
    <location>
        <begin position="471"/>
        <end position="489"/>
    </location>
</feature>
<feature type="compositionally biased region" description="Polar residues" evidence="1">
    <location>
        <begin position="59"/>
        <end position="71"/>
    </location>
</feature>
<comment type="caution">
    <text evidence="3">The sequence shown here is derived from an EMBL/GenBank/DDBJ whole genome shotgun (WGS) entry which is preliminary data.</text>
</comment>
<feature type="region of interest" description="Disordered" evidence="1">
    <location>
        <begin position="49"/>
        <end position="71"/>
    </location>
</feature>
<sequence>MFGNTILSSGNGGDRQPVFEDNHHTAMYGEPGDVMESSRSSIMIGKHGQVLTRPRSAASPMNKSPTQKNTKSPLDYMIMEHVNDHSHITSSDGGDGGASQRDNLINNAFGSTGQFFGDLMNGPGFNLKAYNHTRLQQLHRIVQTREGSLRGSVKEQKKGPEILIQSSKTMKEQHNTQGSKANAMLKVQSDHASDQNSTQIVMEHSVVNDIKPNKLGNLEISLFWEEKALIIIRFIQFYGFLLMIMYETFPFQVRETWSHFFFFMTGSFHFMIGQTYYYEVIQSIDLIVKNLAGYYVFLILIIVTYFVIVFNRTIHYRLVKLRKEGLFFYKWAFWFAEVIYFPLMLNVITFSTCQFHSDKMAIVVANCTKDLPNGYTIMMVLALFVLVAGLLYNVGIGIHIFREKISNRLNEDHIRKKEIEFTVGISEMWLTRYFFVFSSFRSEIFKMYHRVIFNTMAYLFVLIHAGMPQGAAKIGLVLALFTIFTFYVLGTRPYRSGFSNILLVLLSGIYMILTFVLLLKQTGLKSALFVDNYFYGLLILINGFGWFLVAAMLIFMLVVRAQWSLDKHQVEKAIQGQELTIRYIKDARKFRQRVVKSKKYGEEEALIMDMLQRNLQEEFNKLYNYDFKEELKGLVHSRYRIYEMRTHNV</sequence>
<keyword evidence="2" id="KW-0472">Membrane</keyword>
<name>A0A8J8P195_HALGN</name>
<evidence type="ECO:0000313" key="4">
    <source>
        <dbReference type="Proteomes" id="UP000785679"/>
    </source>
</evidence>
<feature type="transmembrane region" description="Helical" evidence="2">
    <location>
        <begin position="228"/>
        <end position="246"/>
    </location>
</feature>
<feature type="transmembrane region" description="Helical" evidence="2">
    <location>
        <begin position="447"/>
        <end position="465"/>
    </location>
</feature>
<feature type="region of interest" description="Disordered" evidence="1">
    <location>
        <begin position="1"/>
        <end position="26"/>
    </location>
</feature>
<dbReference type="OrthoDB" id="312995at2759"/>
<dbReference type="AlphaFoldDB" id="A0A8J8P195"/>
<protein>
    <submittedName>
        <fullName evidence="3">Uncharacterized protein</fullName>
    </submittedName>
</protein>
<keyword evidence="4" id="KW-1185">Reference proteome</keyword>
<evidence type="ECO:0000256" key="1">
    <source>
        <dbReference type="SAM" id="MobiDB-lite"/>
    </source>
</evidence>
<keyword evidence="2" id="KW-1133">Transmembrane helix</keyword>
<feature type="transmembrane region" description="Helical" evidence="2">
    <location>
        <begin position="533"/>
        <end position="559"/>
    </location>
</feature>
<feature type="transmembrane region" description="Helical" evidence="2">
    <location>
        <begin position="331"/>
        <end position="357"/>
    </location>
</feature>